<gene>
    <name evidence="2" type="ORF">ZT1A5_G7377</name>
</gene>
<feature type="signal peptide" evidence="1">
    <location>
        <begin position="1"/>
        <end position="22"/>
    </location>
</feature>
<protein>
    <recommendedName>
        <fullName evidence="4">Cyanovirin-N domain-containing protein</fullName>
    </recommendedName>
</protein>
<reference evidence="2 3" key="1">
    <citation type="submission" date="2016-10" db="EMBL/GenBank/DDBJ databases">
        <authorList>
            <person name="Varghese N."/>
        </authorList>
    </citation>
    <scope>NUCLEOTIDE SEQUENCE [LARGE SCALE GENOMIC DNA]</scope>
</reference>
<organism evidence="2 3">
    <name type="scientific">Zymoseptoria tritici ST99CH_1A5</name>
    <dbReference type="NCBI Taxonomy" id="1276529"/>
    <lineage>
        <taxon>Eukaryota</taxon>
        <taxon>Fungi</taxon>
        <taxon>Dikarya</taxon>
        <taxon>Ascomycota</taxon>
        <taxon>Pezizomycotina</taxon>
        <taxon>Dothideomycetes</taxon>
        <taxon>Dothideomycetidae</taxon>
        <taxon>Mycosphaerellales</taxon>
        <taxon>Mycosphaerellaceae</taxon>
        <taxon>Zymoseptoria</taxon>
    </lineage>
</organism>
<feature type="chain" id="PRO_5011010336" description="Cyanovirin-N domain-containing protein" evidence="1">
    <location>
        <begin position="23"/>
        <end position="137"/>
    </location>
</feature>
<evidence type="ECO:0000256" key="1">
    <source>
        <dbReference type="SAM" id="SignalP"/>
    </source>
</evidence>
<evidence type="ECO:0000313" key="2">
    <source>
        <dbReference type="EMBL" id="SMY25935.1"/>
    </source>
</evidence>
<keyword evidence="1" id="KW-0732">Signal</keyword>
<evidence type="ECO:0008006" key="4">
    <source>
        <dbReference type="Google" id="ProtNLM"/>
    </source>
</evidence>
<sequence>MRFPTLTLLLLLLLCLTTLTLAQNSEKYCRINRPKAYQAIGNFCKRSGRLIVPSEYARVGQRDATGRARAWITGNCSGGQWVPQRFCRAQFMEMCQFRTLNKKFGTRMCQYWHLRFDPQSKIGEEPLGGFHKIRKPS</sequence>
<dbReference type="AlphaFoldDB" id="A0A1Y6LNQ9"/>
<evidence type="ECO:0000313" key="3">
    <source>
        <dbReference type="Proteomes" id="UP000215453"/>
    </source>
</evidence>
<dbReference type="Proteomes" id="UP000215453">
    <property type="component" value="Chromosome 7"/>
</dbReference>
<proteinExistence type="predicted"/>
<dbReference type="EMBL" id="LT882682">
    <property type="protein sequence ID" value="SMY25935.1"/>
    <property type="molecule type" value="Genomic_DNA"/>
</dbReference>
<accession>A0A1Y6LNQ9</accession>
<name>A0A1Y6LNQ9_ZYMTR</name>